<keyword evidence="2" id="KW-1185">Reference proteome</keyword>
<dbReference type="EMBL" id="JAUSUI010000001">
    <property type="protein sequence ID" value="MDQ0301350.1"/>
    <property type="molecule type" value="Genomic_DNA"/>
</dbReference>
<gene>
    <name evidence="1" type="ORF">J2S75_000361</name>
</gene>
<dbReference type="InterPro" id="IPR006498">
    <property type="entry name" value="Tail_tube"/>
</dbReference>
<dbReference type="Proteomes" id="UP001224682">
    <property type="component" value="Unassembled WGS sequence"/>
</dbReference>
<evidence type="ECO:0000313" key="1">
    <source>
        <dbReference type="EMBL" id="MDQ0301350.1"/>
    </source>
</evidence>
<proteinExistence type="predicted"/>
<dbReference type="Pfam" id="PF04985">
    <property type="entry name" value="Phage_tube"/>
    <property type="match status" value="1"/>
</dbReference>
<protein>
    <submittedName>
        <fullName evidence="1">Phage tail tube protein FII</fullName>
    </submittedName>
</protein>
<sequence length="177" mass="19977">MQSPYEMEAANLFVGEPDPQRALGLVLDTFKLPALQEKTRGHTGGGALAEIRMGTRVFEPFEFTFSLRGINPDVMDRVMSATGRLSYYLLGNVRNMITNEEIPGRAVIEGRMTKSDMGAFNAERGFSTDYQIDDVLHYSLHLNSQEKYWFQYQDGPLGWRVNGQIVFQTMARNIGLA</sequence>
<evidence type="ECO:0000313" key="2">
    <source>
        <dbReference type="Proteomes" id="UP001224682"/>
    </source>
</evidence>
<organism evidence="1 2">
    <name type="scientific">Ancylobacter polymorphus</name>
    <dbReference type="NCBI Taxonomy" id="223390"/>
    <lineage>
        <taxon>Bacteria</taxon>
        <taxon>Pseudomonadati</taxon>
        <taxon>Pseudomonadota</taxon>
        <taxon>Alphaproteobacteria</taxon>
        <taxon>Hyphomicrobiales</taxon>
        <taxon>Xanthobacteraceae</taxon>
        <taxon>Ancylobacter</taxon>
    </lineage>
</organism>
<comment type="caution">
    <text evidence="1">The sequence shown here is derived from an EMBL/GenBank/DDBJ whole genome shotgun (WGS) entry which is preliminary data.</text>
</comment>
<reference evidence="1 2" key="1">
    <citation type="submission" date="2023-07" db="EMBL/GenBank/DDBJ databases">
        <title>Genomic Encyclopedia of Type Strains, Phase IV (KMG-IV): sequencing the most valuable type-strain genomes for metagenomic binning, comparative biology and taxonomic classification.</title>
        <authorList>
            <person name="Goeker M."/>
        </authorList>
    </citation>
    <scope>NUCLEOTIDE SEQUENCE [LARGE SCALE GENOMIC DNA]</scope>
    <source>
        <strain evidence="1 2">DSM 2457</strain>
    </source>
</reference>
<name>A0ABU0B6A5_9HYPH</name>
<dbReference type="RefSeq" id="WP_307017624.1">
    <property type="nucleotide sequence ID" value="NZ_JAUSUI010000001.1"/>
</dbReference>
<accession>A0ABU0B6A5</accession>